<feature type="site" description="Interaction with DNA" evidence="10">
    <location>
        <position position="157"/>
    </location>
</feature>
<evidence type="ECO:0000256" key="7">
    <source>
        <dbReference type="ARBA" id="ARBA00023029"/>
    </source>
</evidence>
<organism evidence="13 14">
    <name type="scientific">Candidatus Woesebacteria bacterium GW2011_GWB1_39_12</name>
    <dbReference type="NCBI Taxonomy" id="1618574"/>
    <lineage>
        <taxon>Bacteria</taxon>
        <taxon>Candidatus Woeseibacteriota</taxon>
    </lineage>
</organism>
<keyword evidence="5" id="KW-0862">Zinc</keyword>
<protein>
    <recommendedName>
        <fullName evidence="10">DNA topoisomerase 1</fullName>
        <ecNumber evidence="10">5.6.2.1</ecNumber>
    </recommendedName>
    <alternativeName>
        <fullName evidence="10">DNA topoisomerase I</fullName>
    </alternativeName>
</protein>
<dbReference type="Proteomes" id="UP000033881">
    <property type="component" value="Unassembled WGS sequence"/>
</dbReference>
<evidence type="ECO:0000256" key="9">
    <source>
        <dbReference type="ARBA" id="ARBA00023235"/>
    </source>
</evidence>
<dbReference type="InterPro" id="IPR023405">
    <property type="entry name" value="Topo_IA_core_domain"/>
</dbReference>
<dbReference type="SUPFAM" id="SSF56712">
    <property type="entry name" value="Prokaryotic type I DNA topoisomerase"/>
    <property type="match status" value="1"/>
</dbReference>
<feature type="site" description="Interaction with DNA" evidence="10">
    <location>
        <position position="142"/>
    </location>
</feature>
<evidence type="ECO:0000313" key="14">
    <source>
        <dbReference type="Proteomes" id="UP000033881"/>
    </source>
</evidence>
<comment type="similarity">
    <text evidence="2 10">Belongs to the type IA topoisomerase family.</text>
</comment>
<feature type="site" description="Interaction with DNA" evidence="10">
    <location>
        <position position="150"/>
    </location>
</feature>
<keyword evidence="3" id="KW-0479">Metal-binding</keyword>
<keyword evidence="4" id="KW-0863">Zinc-finger</keyword>
<dbReference type="PROSITE" id="PS52039">
    <property type="entry name" value="TOPO_IA_2"/>
    <property type="match status" value="1"/>
</dbReference>
<feature type="site" description="Interaction with DNA" evidence="10">
    <location>
        <position position="141"/>
    </location>
</feature>
<dbReference type="Pfam" id="PF01396">
    <property type="entry name" value="Zn_ribbon_Top1"/>
    <property type="match status" value="2"/>
</dbReference>
<evidence type="ECO:0000256" key="4">
    <source>
        <dbReference type="ARBA" id="ARBA00022771"/>
    </source>
</evidence>
<evidence type="ECO:0000259" key="12">
    <source>
        <dbReference type="PROSITE" id="PS52039"/>
    </source>
</evidence>
<feature type="domain" description="Topo IA-type catalytic" evidence="12">
    <location>
        <begin position="131"/>
        <end position="568"/>
    </location>
</feature>
<dbReference type="PROSITE" id="PS00396">
    <property type="entry name" value="TOPO_IA_1"/>
    <property type="match status" value="1"/>
</dbReference>
<gene>
    <name evidence="10" type="primary">topA</name>
    <name evidence="13" type="ORF">UT24_C0009G0116</name>
</gene>
<dbReference type="NCBIfam" id="TIGR01051">
    <property type="entry name" value="topA_bact"/>
    <property type="match status" value="1"/>
</dbReference>
<dbReference type="InterPro" id="IPR005733">
    <property type="entry name" value="TopoI_bac-type"/>
</dbReference>
<evidence type="ECO:0000259" key="11">
    <source>
        <dbReference type="PROSITE" id="PS50880"/>
    </source>
</evidence>
<comment type="subunit">
    <text evidence="10">Monomer.</text>
</comment>
<dbReference type="SMART" id="SM00436">
    <property type="entry name" value="TOP1Bc"/>
    <property type="match status" value="1"/>
</dbReference>
<dbReference type="AlphaFoldDB" id="A0A0G0M9M4"/>
<feature type="site" description="Interaction with DNA" evidence="10">
    <location>
        <position position="31"/>
    </location>
</feature>
<feature type="region of interest" description="Interaction with DNA" evidence="10">
    <location>
        <begin position="165"/>
        <end position="170"/>
    </location>
</feature>
<dbReference type="InterPro" id="IPR013498">
    <property type="entry name" value="Topo_IA_Znf"/>
</dbReference>
<dbReference type="InterPro" id="IPR003601">
    <property type="entry name" value="Topo_IA_2"/>
</dbReference>
<sequence>MNLIIVESPTKAKTLSRFLGNDYSVEATTGHIKDLPKSELAVDIEKNFEPKYLLVEKKKDTIKKIEEEGKKAKQIFLATDPDREGEAIAQHVKEILTDHRSHISDHPRRIVFHEITKEAVEEAIAHPRDIDKNLVDAQIARRVLDRLVGYKLSPLLWKKIRRGLSAGRVQSVTVRLIVEREREIEAFKSDEYWEIFCQVKGKRQEVKDGEFTVQLIKINDKKAEIKNEENAKSVVSDLEKSGYKVFDVRKREVVKSPYPPFTTSTMTQAGARLFGWSAKRTMSIAQRLYEEGLITYHRTDSVNLAATAVEKAREYIGKTYGANYLPEKPRFFKRTSKLAQEAHEAIRPTNVEITNDKLQITDGKFSNDFEKLYQLIWKRFVACQMAACVFDETIIDIEASITSEVKNIHTSEVYFLRASGQVLKFDGWRKIIPLTKEEEPELPLVEKDELLDLLKVLSEQKFTQPPPRYNEASLIKTLEALGIGRPSTYAPIITTIQVRNYVEKEEGKFIPTPIGVAVNDFLVTNFKDIVDYSFTAEMEKELDDIAKGELEWEKMMKVFYAPFDKKLVDVEKNSKRVKIEAEKLGKKCPTCEKEGRVGDKQGELVIRTGRFGKFISCSLFPECKHTEKYLEKLGMKCPKCAKGDVIIRNTKTGRKFFGCSRYPDCKWASWKKPSDSKSVSQ</sequence>
<dbReference type="InterPro" id="IPR006171">
    <property type="entry name" value="TOPRIM_dom"/>
</dbReference>
<dbReference type="Gene3D" id="1.10.460.10">
    <property type="entry name" value="Topoisomerase I, domain 2"/>
    <property type="match status" value="1"/>
</dbReference>
<dbReference type="CDD" id="cd03363">
    <property type="entry name" value="TOPRIM_TopoIA_TopoI"/>
    <property type="match status" value="1"/>
</dbReference>
<comment type="caution">
    <text evidence="13">The sequence shown here is derived from an EMBL/GenBank/DDBJ whole genome shotgun (WGS) entry which is preliminary data.</text>
</comment>
<dbReference type="Gene3D" id="1.10.290.10">
    <property type="entry name" value="Topoisomerase I, domain 4"/>
    <property type="match status" value="1"/>
</dbReference>
<dbReference type="PANTHER" id="PTHR42785">
    <property type="entry name" value="DNA TOPOISOMERASE, TYPE IA, CORE"/>
    <property type="match status" value="1"/>
</dbReference>
<evidence type="ECO:0000256" key="2">
    <source>
        <dbReference type="ARBA" id="ARBA00009446"/>
    </source>
</evidence>
<dbReference type="SUPFAM" id="SSF57783">
    <property type="entry name" value="Zinc beta-ribbon"/>
    <property type="match status" value="1"/>
</dbReference>
<dbReference type="Gene3D" id="2.70.20.10">
    <property type="entry name" value="Topoisomerase I, domain 3"/>
    <property type="match status" value="1"/>
</dbReference>
<keyword evidence="6" id="KW-0460">Magnesium</keyword>
<evidence type="ECO:0000256" key="10">
    <source>
        <dbReference type="HAMAP-Rule" id="MF_00952"/>
    </source>
</evidence>
<dbReference type="GO" id="GO:0008270">
    <property type="term" value="F:zinc ion binding"/>
    <property type="evidence" value="ECO:0007669"/>
    <property type="project" value="UniProtKB-KW"/>
</dbReference>
<dbReference type="GO" id="GO:0003677">
    <property type="term" value="F:DNA binding"/>
    <property type="evidence" value="ECO:0007669"/>
    <property type="project" value="UniProtKB-KW"/>
</dbReference>
<feature type="site" description="Interaction with DNA" evidence="10">
    <location>
        <position position="298"/>
    </location>
</feature>
<keyword evidence="7 10" id="KW-0799">Topoisomerase</keyword>
<evidence type="ECO:0000256" key="3">
    <source>
        <dbReference type="ARBA" id="ARBA00022723"/>
    </source>
</evidence>
<dbReference type="InterPro" id="IPR013824">
    <property type="entry name" value="Topo_IA_cen_sub1"/>
</dbReference>
<dbReference type="Gene3D" id="3.30.65.10">
    <property type="entry name" value="Bacterial Topoisomerase I, domain 1"/>
    <property type="match status" value="2"/>
</dbReference>
<dbReference type="SMART" id="SM00493">
    <property type="entry name" value="TOPRIM"/>
    <property type="match status" value="1"/>
</dbReference>
<dbReference type="InterPro" id="IPR000380">
    <property type="entry name" value="Topo_IA"/>
</dbReference>
<feature type="domain" description="Toprim" evidence="11">
    <location>
        <begin position="1"/>
        <end position="111"/>
    </location>
</feature>
<dbReference type="CDD" id="cd00186">
    <property type="entry name" value="TOP1Ac"/>
    <property type="match status" value="1"/>
</dbReference>
<dbReference type="InterPro" id="IPR013826">
    <property type="entry name" value="Topo_IA_cen_sub3"/>
</dbReference>
<evidence type="ECO:0000256" key="6">
    <source>
        <dbReference type="ARBA" id="ARBA00022842"/>
    </source>
</evidence>
<reference evidence="13 14" key="1">
    <citation type="journal article" date="2015" name="Nature">
        <title>rRNA introns, odd ribosomes, and small enigmatic genomes across a large radiation of phyla.</title>
        <authorList>
            <person name="Brown C.T."/>
            <person name="Hug L.A."/>
            <person name="Thomas B.C."/>
            <person name="Sharon I."/>
            <person name="Castelle C.J."/>
            <person name="Singh A."/>
            <person name="Wilkins M.J."/>
            <person name="Williams K.H."/>
            <person name="Banfield J.F."/>
        </authorList>
    </citation>
    <scope>NUCLEOTIDE SEQUENCE [LARGE SCALE GENOMIC DNA]</scope>
</reference>
<dbReference type="PRINTS" id="PR00417">
    <property type="entry name" value="PRTPISMRASEI"/>
</dbReference>
<feature type="active site" description="O-(5'-phospho-DNA)-tyrosine intermediate" evidence="10">
    <location>
        <position position="296"/>
    </location>
</feature>
<keyword evidence="9 10" id="KW-0413">Isomerase</keyword>
<dbReference type="PANTHER" id="PTHR42785:SF1">
    <property type="entry name" value="DNA TOPOISOMERASE"/>
    <property type="match status" value="1"/>
</dbReference>
<dbReference type="EMBL" id="LBWB01000009">
    <property type="protein sequence ID" value="KKR00799.1"/>
    <property type="molecule type" value="Genomic_DNA"/>
</dbReference>
<dbReference type="EC" id="5.6.2.1" evidence="10"/>
<dbReference type="SMART" id="SM00437">
    <property type="entry name" value="TOP1Ac"/>
    <property type="match status" value="1"/>
</dbReference>
<feature type="site" description="Interaction with DNA" evidence="10">
    <location>
        <position position="145"/>
    </location>
</feature>
<dbReference type="Gene3D" id="3.40.50.140">
    <property type="match status" value="1"/>
</dbReference>
<name>A0A0G0M9M4_9BACT</name>
<keyword evidence="8 10" id="KW-0238">DNA-binding</keyword>
<dbReference type="GO" id="GO:0006265">
    <property type="term" value="P:DNA topological change"/>
    <property type="evidence" value="ECO:0007669"/>
    <property type="project" value="UniProtKB-UniRule"/>
</dbReference>
<accession>A0A0G0M9M4</accession>
<evidence type="ECO:0000256" key="5">
    <source>
        <dbReference type="ARBA" id="ARBA00022833"/>
    </source>
</evidence>
<evidence type="ECO:0000313" key="13">
    <source>
        <dbReference type="EMBL" id="KKR00799.1"/>
    </source>
</evidence>
<dbReference type="GO" id="GO:0005694">
    <property type="term" value="C:chromosome"/>
    <property type="evidence" value="ECO:0007669"/>
    <property type="project" value="InterPro"/>
</dbReference>
<dbReference type="GO" id="GO:0003917">
    <property type="term" value="F:DNA topoisomerase type I (single strand cut, ATP-independent) activity"/>
    <property type="evidence" value="ECO:0007669"/>
    <property type="project" value="UniProtKB-UniRule"/>
</dbReference>
<comment type="function">
    <text evidence="10">Releases the supercoiling and torsional tension of DNA, which is introduced during the DNA replication and transcription, by transiently cleaving and rejoining one strand of the DNA duplex. Introduces a single-strand break via transesterification at a target site in duplex DNA. The scissile phosphodiester is attacked by the catalytic tyrosine of the enzyme, resulting in the formation of a DNA-(5'-phosphotyrosyl)-enzyme intermediate and the expulsion of a 3'-OH DNA strand. The free DNA strand then undergoes passage around the unbroken strand, thus removing DNA supercoils. Finally, in the religation step, the DNA 3'-OH attacks the covalent intermediate to expel the active-site tyrosine and restore the DNA phosphodiester backbone.</text>
</comment>
<evidence type="ECO:0000256" key="8">
    <source>
        <dbReference type="ARBA" id="ARBA00023125"/>
    </source>
</evidence>
<dbReference type="STRING" id="1618574.UT24_C0009G0116"/>
<dbReference type="HAMAP" id="MF_00952">
    <property type="entry name" value="Topoisom_1_prok"/>
    <property type="match status" value="1"/>
</dbReference>
<dbReference type="Pfam" id="PF01751">
    <property type="entry name" value="Toprim"/>
    <property type="match status" value="1"/>
</dbReference>
<proteinExistence type="inferred from homology"/>
<feature type="site" description="Interaction with DNA" evidence="10">
    <location>
        <position position="499"/>
    </location>
</feature>
<evidence type="ECO:0000256" key="1">
    <source>
        <dbReference type="ARBA" id="ARBA00000213"/>
    </source>
</evidence>
<dbReference type="InterPro" id="IPR023406">
    <property type="entry name" value="Topo_IA_AS"/>
</dbReference>
<dbReference type="InterPro" id="IPR034149">
    <property type="entry name" value="TOPRIM_TopoI"/>
</dbReference>
<dbReference type="InterPro" id="IPR003602">
    <property type="entry name" value="Topo_IA_DNA-bd_dom"/>
</dbReference>
<dbReference type="Pfam" id="PF01131">
    <property type="entry name" value="Topoisom_bac"/>
    <property type="match status" value="1"/>
</dbReference>
<dbReference type="PROSITE" id="PS50880">
    <property type="entry name" value="TOPRIM"/>
    <property type="match status" value="1"/>
</dbReference>
<dbReference type="InterPro" id="IPR013497">
    <property type="entry name" value="Topo_IA_cen"/>
</dbReference>
<dbReference type="PATRIC" id="fig|1618574.4.peg.788"/>
<dbReference type="InterPro" id="IPR028612">
    <property type="entry name" value="Topoisom_1_IA"/>
</dbReference>
<comment type="catalytic activity">
    <reaction evidence="1 10">
        <text>ATP-independent breakage of single-stranded DNA, followed by passage and rejoining.</text>
        <dbReference type="EC" id="5.6.2.1"/>
    </reaction>
</comment>
<dbReference type="InterPro" id="IPR013825">
    <property type="entry name" value="Topo_IA_cen_sub2"/>
</dbReference>